<evidence type="ECO:0000259" key="1">
    <source>
        <dbReference type="Pfam" id="PF04168"/>
    </source>
</evidence>
<name>A0A8J2V324_9PROT</name>
<sequence>MLSRTANNLFWLARYMERAEATARLIEMGQRMALLPGPKESNEWRSVMMAAGAVDAVDGDKAVSEARVVKTLLLSADNPTSVRYCMERARANARAVRTSLTQQQWETLNDGWRRFEKMTTSEARKNLGDHLDWVKTRTATFRGATEGFMLRNDRYDFLHLGGYIERANMTLRLLDVKYYVLLPETEVVGGGRDHYQWRSILLALSGHRAYHHNYAGDYSPWKITDFLVLSPRFPRSLKFCYGGIRLHLDRLAEHYGERHECCKTADEMLERLNTKDLGEIFQSGLHEFIMGAIGTTYRLSDEISDAYHF</sequence>
<dbReference type="PANTHER" id="PTHR34595:SF7">
    <property type="entry name" value="SLL1039 PROTEIN"/>
    <property type="match status" value="1"/>
</dbReference>
<dbReference type="Proteomes" id="UP000613582">
    <property type="component" value="Unassembled WGS sequence"/>
</dbReference>
<keyword evidence="3" id="KW-1185">Reference proteome</keyword>
<dbReference type="InterPro" id="IPR007296">
    <property type="entry name" value="DUF403"/>
</dbReference>
<dbReference type="AlphaFoldDB" id="A0A8J2V324"/>
<gene>
    <name evidence="2" type="ORF">GCM10011342_27910</name>
</gene>
<dbReference type="Pfam" id="PF04168">
    <property type="entry name" value="Alpha-E"/>
    <property type="match status" value="1"/>
</dbReference>
<reference evidence="2" key="1">
    <citation type="journal article" date="2014" name="Int. J. Syst. Evol. Microbiol.">
        <title>Complete genome sequence of Corynebacterium casei LMG S-19264T (=DSM 44701T), isolated from a smear-ripened cheese.</title>
        <authorList>
            <consortium name="US DOE Joint Genome Institute (JGI-PGF)"/>
            <person name="Walter F."/>
            <person name="Albersmeier A."/>
            <person name="Kalinowski J."/>
            <person name="Ruckert C."/>
        </authorList>
    </citation>
    <scope>NUCLEOTIDE SEQUENCE</scope>
    <source>
        <strain evidence="2">CGMCC 1.12921</strain>
    </source>
</reference>
<dbReference type="InterPro" id="IPR051680">
    <property type="entry name" value="ATP-dep_Glu-Cys_Ligase-2"/>
</dbReference>
<reference evidence="2" key="2">
    <citation type="submission" date="2020-09" db="EMBL/GenBank/DDBJ databases">
        <authorList>
            <person name="Sun Q."/>
            <person name="Zhou Y."/>
        </authorList>
    </citation>
    <scope>NUCLEOTIDE SEQUENCE</scope>
    <source>
        <strain evidence="2">CGMCC 1.12921</strain>
    </source>
</reference>
<accession>A0A8J2V324</accession>
<comment type="caution">
    <text evidence="2">The sequence shown here is derived from an EMBL/GenBank/DDBJ whole genome shotgun (WGS) entry which is preliminary data.</text>
</comment>
<dbReference type="EMBL" id="BMGH01000001">
    <property type="protein sequence ID" value="GGD17531.1"/>
    <property type="molecule type" value="Genomic_DNA"/>
</dbReference>
<evidence type="ECO:0000313" key="2">
    <source>
        <dbReference type="EMBL" id="GGD17531.1"/>
    </source>
</evidence>
<feature type="domain" description="DUF403" evidence="1">
    <location>
        <begin position="1"/>
        <end position="307"/>
    </location>
</feature>
<protein>
    <recommendedName>
        <fullName evidence="1">DUF403 domain-containing protein</fullName>
    </recommendedName>
</protein>
<proteinExistence type="predicted"/>
<evidence type="ECO:0000313" key="3">
    <source>
        <dbReference type="Proteomes" id="UP000613582"/>
    </source>
</evidence>
<dbReference type="PANTHER" id="PTHR34595">
    <property type="entry name" value="BLR5612 PROTEIN"/>
    <property type="match status" value="1"/>
</dbReference>
<dbReference type="RefSeq" id="WP_188157827.1">
    <property type="nucleotide sequence ID" value="NZ_BMGH01000001.1"/>
</dbReference>
<organism evidence="2 3">
    <name type="scientific">Aquisalinus flavus</name>
    <dbReference type="NCBI Taxonomy" id="1526572"/>
    <lineage>
        <taxon>Bacteria</taxon>
        <taxon>Pseudomonadati</taxon>
        <taxon>Pseudomonadota</taxon>
        <taxon>Alphaproteobacteria</taxon>
        <taxon>Parvularculales</taxon>
        <taxon>Parvularculaceae</taxon>
        <taxon>Aquisalinus</taxon>
    </lineage>
</organism>